<sequence length="106" mass="12425">MPQGFPQGRYGETIAAQFRRNTQHLAPITLVNSIRRGLDIAQLAGRRLLNPIMCRWRRFEQAEQINLELFRFQYHSKKKLFRTLILLDVMPVIFTTLSTQSNEPIP</sequence>
<dbReference type="STRING" id="1349767.GJA_195"/>
<name>W0V0J8_9BURK</name>
<reference evidence="1 2" key="1">
    <citation type="journal article" date="2015" name="Genome Announc.">
        <title>Genome Sequence of Mushroom Soft-Rot Pathogen Janthinobacterium agaricidamnosum.</title>
        <authorList>
            <person name="Graupner K."/>
            <person name="Lackner G."/>
            <person name="Hertweck C."/>
        </authorList>
    </citation>
    <scope>NUCLEOTIDE SEQUENCE [LARGE SCALE GENOMIC DNA]</scope>
    <source>
        <strain evidence="2">NBRC 102515 / DSM 9628</strain>
    </source>
</reference>
<dbReference type="Proteomes" id="UP000027604">
    <property type="component" value="Chromosome I"/>
</dbReference>
<proteinExistence type="predicted"/>
<dbReference type="RefSeq" id="WP_144241397.1">
    <property type="nucleotide sequence ID" value="NZ_HG322949.1"/>
</dbReference>
<organism evidence="1 2">
    <name type="scientific">Janthinobacterium agaricidamnosum NBRC 102515 = DSM 9628</name>
    <dbReference type="NCBI Taxonomy" id="1349767"/>
    <lineage>
        <taxon>Bacteria</taxon>
        <taxon>Pseudomonadati</taxon>
        <taxon>Pseudomonadota</taxon>
        <taxon>Betaproteobacteria</taxon>
        <taxon>Burkholderiales</taxon>
        <taxon>Oxalobacteraceae</taxon>
        <taxon>Janthinobacterium</taxon>
    </lineage>
</organism>
<keyword evidence="2" id="KW-1185">Reference proteome</keyword>
<gene>
    <name evidence="1" type="ORF">GJA_195</name>
</gene>
<dbReference type="HOGENOM" id="CLU_2219564_0_0_4"/>
<dbReference type="EMBL" id="HG322949">
    <property type="protein sequence ID" value="CDG80858.1"/>
    <property type="molecule type" value="Genomic_DNA"/>
</dbReference>
<evidence type="ECO:0000313" key="1">
    <source>
        <dbReference type="EMBL" id="CDG80858.1"/>
    </source>
</evidence>
<accession>W0V0J8</accession>
<dbReference type="AlphaFoldDB" id="W0V0J8"/>
<dbReference type="KEGG" id="jag:GJA_195"/>
<protein>
    <submittedName>
        <fullName evidence="1">Uncharacterized protein</fullName>
    </submittedName>
</protein>
<evidence type="ECO:0000313" key="2">
    <source>
        <dbReference type="Proteomes" id="UP000027604"/>
    </source>
</evidence>